<sequence>MSNKTPNEESNVRLSHYLKGSQSKGFTTSLSFEDNFISTDDTLVSAELMKNWVEEQNRVLRRHVNIKYPKFSEKEAS</sequence>
<dbReference type="RefSeq" id="WP_168787140.1">
    <property type="nucleotide sequence ID" value="NZ_CALYLF010000062.1"/>
</dbReference>
<comment type="caution">
    <text evidence="1">The sequence shown here is derived from an EMBL/GenBank/DDBJ whole genome shotgun (WGS) entry which is preliminary data.</text>
</comment>
<evidence type="ECO:0000313" key="2">
    <source>
        <dbReference type="Proteomes" id="UP001152658"/>
    </source>
</evidence>
<gene>
    <name evidence="1" type="ORF">VAE063_660003</name>
</gene>
<protein>
    <recommendedName>
        <fullName evidence="3">Transposase</fullName>
    </recommendedName>
</protein>
<accession>A0ABM9FLX6</accession>
<name>A0ABM9FLX6_9VIBR</name>
<evidence type="ECO:0000313" key="1">
    <source>
        <dbReference type="EMBL" id="CAH8207910.1"/>
    </source>
</evidence>
<keyword evidence="2" id="KW-1185">Reference proteome</keyword>
<organism evidence="1 2">
    <name type="scientific">Vibrio aestuarianus</name>
    <dbReference type="NCBI Taxonomy" id="28171"/>
    <lineage>
        <taxon>Bacteria</taxon>
        <taxon>Pseudomonadati</taxon>
        <taxon>Pseudomonadota</taxon>
        <taxon>Gammaproteobacteria</taxon>
        <taxon>Vibrionales</taxon>
        <taxon>Vibrionaceae</taxon>
        <taxon>Vibrio</taxon>
    </lineage>
</organism>
<evidence type="ECO:0008006" key="3">
    <source>
        <dbReference type="Google" id="ProtNLM"/>
    </source>
</evidence>
<reference evidence="1" key="1">
    <citation type="submission" date="2022-06" db="EMBL/GenBank/DDBJ databases">
        <authorList>
            <person name="Goudenege D."/>
            <person name="Le Roux F."/>
        </authorList>
    </citation>
    <scope>NUCLEOTIDE SEQUENCE</scope>
    <source>
        <strain evidence="1">12-063</strain>
    </source>
</reference>
<dbReference type="EMBL" id="CALYLK010000104">
    <property type="protein sequence ID" value="CAH8207910.1"/>
    <property type="molecule type" value="Genomic_DNA"/>
</dbReference>
<dbReference type="Proteomes" id="UP001152658">
    <property type="component" value="Unassembled WGS sequence"/>
</dbReference>
<proteinExistence type="predicted"/>